<accession>A0A517LK58</accession>
<protein>
    <submittedName>
        <fullName evidence="1">Uncharacterized protein</fullName>
    </submittedName>
</protein>
<gene>
    <name evidence="1" type="ORF">FKW77_004985</name>
</gene>
<proteinExistence type="predicted"/>
<evidence type="ECO:0000313" key="2">
    <source>
        <dbReference type="Proteomes" id="UP000316270"/>
    </source>
</evidence>
<reference evidence="1 2" key="1">
    <citation type="submission" date="2019-07" db="EMBL/GenBank/DDBJ databases">
        <title>Finished genome of Venturia effusa.</title>
        <authorList>
            <person name="Young C.A."/>
            <person name="Cox M.P."/>
            <person name="Ganley A.R.D."/>
            <person name="David W.J."/>
        </authorList>
    </citation>
    <scope>NUCLEOTIDE SEQUENCE [LARGE SCALE GENOMIC DNA]</scope>
    <source>
        <strain evidence="2">albino</strain>
    </source>
</reference>
<keyword evidence="2" id="KW-1185">Reference proteome</keyword>
<dbReference type="Proteomes" id="UP000316270">
    <property type="component" value="Chromosome 14"/>
</dbReference>
<dbReference type="EMBL" id="CP042198">
    <property type="protein sequence ID" value="QDS76022.1"/>
    <property type="molecule type" value="Genomic_DNA"/>
</dbReference>
<sequence length="120" mass="13413">MVRTILDGKTVVQVNAVSLDGREDLKVPKAHLGNTADEWEVKLNDFSPTSAIMNANDFPAGGGLRPPHGVIEEQISYHGYFAEQTDIDWDDVYNSINDPYYVESKVSNHRTPRLPISSIR</sequence>
<evidence type="ECO:0000313" key="1">
    <source>
        <dbReference type="EMBL" id="QDS76022.1"/>
    </source>
</evidence>
<dbReference type="AlphaFoldDB" id="A0A517LK58"/>
<name>A0A517LK58_9PEZI</name>
<organism evidence="1 2">
    <name type="scientific">Venturia effusa</name>
    <dbReference type="NCBI Taxonomy" id="50376"/>
    <lineage>
        <taxon>Eukaryota</taxon>
        <taxon>Fungi</taxon>
        <taxon>Dikarya</taxon>
        <taxon>Ascomycota</taxon>
        <taxon>Pezizomycotina</taxon>
        <taxon>Dothideomycetes</taxon>
        <taxon>Pleosporomycetidae</taxon>
        <taxon>Venturiales</taxon>
        <taxon>Venturiaceae</taxon>
        <taxon>Venturia</taxon>
    </lineage>
</organism>